<evidence type="ECO:0000313" key="3">
    <source>
        <dbReference type="EMBL" id="MBI5249814.1"/>
    </source>
</evidence>
<dbReference type="InterPro" id="IPR020476">
    <property type="entry name" value="Nudix_hydrolase"/>
</dbReference>
<evidence type="ECO:0000313" key="4">
    <source>
        <dbReference type="Proteomes" id="UP000807825"/>
    </source>
</evidence>
<dbReference type="InterPro" id="IPR000086">
    <property type="entry name" value="NUDIX_hydrolase_dom"/>
</dbReference>
<proteinExistence type="predicted"/>
<evidence type="ECO:0000256" key="1">
    <source>
        <dbReference type="ARBA" id="ARBA00022801"/>
    </source>
</evidence>
<dbReference type="SUPFAM" id="SSF55811">
    <property type="entry name" value="Nudix"/>
    <property type="match status" value="1"/>
</dbReference>
<comment type="caution">
    <text evidence="3">The sequence shown here is derived from an EMBL/GenBank/DDBJ whole genome shotgun (WGS) entry which is preliminary data.</text>
</comment>
<organism evidence="3 4">
    <name type="scientific">Desulfomonile tiedjei</name>
    <dbReference type="NCBI Taxonomy" id="2358"/>
    <lineage>
        <taxon>Bacteria</taxon>
        <taxon>Pseudomonadati</taxon>
        <taxon>Thermodesulfobacteriota</taxon>
        <taxon>Desulfomonilia</taxon>
        <taxon>Desulfomonilales</taxon>
        <taxon>Desulfomonilaceae</taxon>
        <taxon>Desulfomonile</taxon>
    </lineage>
</organism>
<protein>
    <submittedName>
        <fullName evidence="3">NUDIX hydrolase</fullName>
    </submittedName>
</protein>
<keyword evidence="1 3" id="KW-0378">Hydrolase</keyword>
<dbReference type="EMBL" id="JACRDE010000267">
    <property type="protein sequence ID" value="MBI5249814.1"/>
    <property type="molecule type" value="Genomic_DNA"/>
</dbReference>
<dbReference type="PANTHER" id="PTHR43736">
    <property type="entry name" value="ADP-RIBOSE PYROPHOSPHATASE"/>
    <property type="match status" value="1"/>
</dbReference>
<reference evidence="3" key="1">
    <citation type="submission" date="2020-07" db="EMBL/GenBank/DDBJ databases">
        <title>Huge and variable diversity of episymbiotic CPR bacteria and DPANN archaea in groundwater ecosystems.</title>
        <authorList>
            <person name="He C.Y."/>
            <person name="Keren R."/>
            <person name="Whittaker M."/>
            <person name="Farag I.F."/>
            <person name="Doudna J."/>
            <person name="Cate J.H.D."/>
            <person name="Banfield J.F."/>
        </authorList>
    </citation>
    <scope>NUCLEOTIDE SEQUENCE</scope>
    <source>
        <strain evidence="3">NC_groundwater_1664_Pr3_B-0.1um_52_9</strain>
    </source>
</reference>
<dbReference type="InterPro" id="IPR015797">
    <property type="entry name" value="NUDIX_hydrolase-like_dom_sf"/>
</dbReference>
<dbReference type="GO" id="GO:0016787">
    <property type="term" value="F:hydrolase activity"/>
    <property type="evidence" value="ECO:0007669"/>
    <property type="project" value="UniProtKB-KW"/>
</dbReference>
<dbReference type="PANTHER" id="PTHR43736:SF1">
    <property type="entry name" value="DIHYDRONEOPTERIN TRIPHOSPHATE DIPHOSPHATASE"/>
    <property type="match status" value="1"/>
</dbReference>
<sequence>MNEGVTCTQCGHIVSLYRNPIPTVDIIISTPKGIVLIKRKNPPYGWAIPGGFIDYGESAEQAAIREAEEETSLKIENLKLLNVYSAPDRDPRFHTISVVFSANADGTPKAGDDASDLGVFSRDSLPSTLAFDHAKILADFFSQRTDADR</sequence>
<dbReference type="AlphaFoldDB" id="A0A9D6V1J9"/>
<name>A0A9D6V1J9_9BACT</name>
<gene>
    <name evidence="3" type="ORF">HY912_09980</name>
</gene>
<evidence type="ECO:0000259" key="2">
    <source>
        <dbReference type="PROSITE" id="PS51462"/>
    </source>
</evidence>
<accession>A0A9D6V1J9</accession>
<dbReference type="CDD" id="cd18873">
    <property type="entry name" value="NUDIX_NadM_like"/>
    <property type="match status" value="1"/>
</dbReference>
<feature type="domain" description="Nudix hydrolase" evidence="2">
    <location>
        <begin position="19"/>
        <end position="143"/>
    </location>
</feature>
<dbReference type="PROSITE" id="PS51462">
    <property type="entry name" value="NUDIX"/>
    <property type="match status" value="1"/>
</dbReference>
<dbReference type="Pfam" id="PF00293">
    <property type="entry name" value="NUDIX"/>
    <property type="match status" value="1"/>
</dbReference>
<dbReference type="Gene3D" id="3.90.79.10">
    <property type="entry name" value="Nucleoside Triphosphate Pyrophosphohydrolase"/>
    <property type="match status" value="1"/>
</dbReference>
<dbReference type="Proteomes" id="UP000807825">
    <property type="component" value="Unassembled WGS sequence"/>
</dbReference>
<dbReference type="PRINTS" id="PR00502">
    <property type="entry name" value="NUDIXFAMILY"/>
</dbReference>